<dbReference type="InterPro" id="IPR019927">
    <property type="entry name" value="Ribosomal_uL3_bac/org-type"/>
</dbReference>
<evidence type="ECO:0000256" key="4">
    <source>
        <dbReference type="ARBA" id="ARBA00035209"/>
    </source>
</evidence>
<dbReference type="Proteomes" id="UP001177023">
    <property type="component" value="Unassembled WGS sequence"/>
</dbReference>
<evidence type="ECO:0000256" key="2">
    <source>
        <dbReference type="ARBA" id="ARBA00022980"/>
    </source>
</evidence>
<dbReference type="Pfam" id="PF00297">
    <property type="entry name" value="Ribosomal_L3"/>
    <property type="match status" value="1"/>
</dbReference>
<accession>A0AA36CSD8</accession>
<dbReference type="AlphaFoldDB" id="A0AA36CSD8"/>
<dbReference type="Gene3D" id="2.40.30.10">
    <property type="entry name" value="Translation factors"/>
    <property type="match status" value="1"/>
</dbReference>
<comment type="caution">
    <text evidence="7">The sequence shown here is derived from an EMBL/GenBank/DDBJ whole genome shotgun (WGS) entry which is preliminary data.</text>
</comment>
<dbReference type="InterPro" id="IPR000597">
    <property type="entry name" value="Ribosomal_uL3"/>
</dbReference>
<dbReference type="SUPFAM" id="SSF50447">
    <property type="entry name" value="Translation proteins"/>
    <property type="match status" value="1"/>
</dbReference>
<evidence type="ECO:0000313" key="7">
    <source>
        <dbReference type="EMBL" id="CAJ0573968.1"/>
    </source>
</evidence>
<gene>
    <name evidence="7" type="ORF">MSPICULIGERA_LOCUS12312</name>
</gene>
<dbReference type="PANTHER" id="PTHR11229:SF8">
    <property type="entry name" value="LARGE RIBOSOMAL SUBUNIT PROTEIN UL3M"/>
    <property type="match status" value="1"/>
</dbReference>
<evidence type="ECO:0000313" key="8">
    <source>
        <dbReference type="Proteomes" id="UP001177023"/>
    </source>
</evidence>
<evidence type="ECO:0000256" key="6">
    <source>
        <dbReference type="SAM" id="MobiDB-lite"/>
    </source>
</evidence>
<protein>
    <recommendedName>
        <fullName evidence="4">Large ribosomal subunit protein uL3m</fullName>
    </recommendedName>
    <alternativeName>
        <fullName evidence="5">39S ribosomal protein L3, mitochondrial</fullName>
    </alternativeName>
</protein>
<dbReference type="GO" id="GO:0005762">
    <property type="term" value="C:mitochondrial large ribosomal subunit"/>
    <property type="evidence" value="ECO:0007669"/>
    <property type="project" value="TreeGrafter"/>
</dbReference>
<evidence type="ECO:0000256" key="1">
    <source>
        <dbReference type="ARBA" id="ARBA00006540"/>
    </source>
</evidence>
<dbReference type="FunFam" id="2.40.30.10:FF:000169">
    <property type="entry name" value="50S ribosomal protein L3"/>
    <property type="match status" value="1"/>
</dbReference>
<reference evidence="7" key="1">
    <citation type="submission" date="2023-06" db="EMBL/GenBank/DDBJ databases">
        <authorList>
            <person name="Delattre M."/>
        </authorList>
    </citation>
    <scope>NUCLEOTIDE SEQUENCE</scope>
    <source>
        <strain evidence="7">AF72</strain>
    </source>
</reference>
<sequence>MWKVTVGAIDTDANEYHRLYRRLFQDAGVPVKKELASFLVSPDALPALGQRLDVRHFNVGQYITATGKTIDWGFQGAMHRWGFRGQPEKGTTKSHRRVGSIGSVGDARVWPGKRLPGHMGYEWRMVPGIQIVRMNLDKQVIYVKGNVPGDVGEKLLLKDCLQAERHPKELFVPTWNSTIIPTTEEGEPINNPVFKYNEAFIPTLFRFDSPSIVFTEEHGKKGSARDKTKAKIAKVKK</sequence>
<evidence type="ECO:0000256" key="3">
    <source>
        <dbReference type="ARBA" id="ARBA00023274"/>
    </source>
</evidence>
<keyword evidence="8" id="KW-1185">Reference proteome</keyword>
<dbReference type="InterPro" id="IPR009000">
    <property type="entry name" value="Transl_B-barrel_sf"/>
</dbReference>
<proteinExistence type="inferred from homology"/>
<organism evidence="7 8">
    <name type="scientific">Mesorhabditis spiculigera</name>
    <dbReference type="NCBI Taxonomy" id="96644"/>
    <lineage>
        <taxon>Eukaryota</taxon>
        <taxon>Metazoa</taxon>
        <taxon>Ecdysozoa</taxon>
        <taxon>Nematoda</taxon>
        <taxon>Chromadorea</taxon>
        <taxon>Rhabditida</taxon>
        <taxon>Rhabditina</taxon>
        <taxon>Rhabditomorpha</taxon>
        <taxon>Rhabditoidea</taxon>
        <taxon>Rhabditidae</taxon>
        <taxon>Mesorhabditinae</taxon>
        <taxon>Mesorhabditis</taxon>
    </lineage>
</organism>
<dbReference type="PANTHER" id="PTHR11229">
    <property type="entry name" value="50S RIBOSOMAL PROTEIN L3"/>
    <property type="match status" value="1"/>
</dbReference>
<evidence type="ECO:0000256" key="5">
    <source>
        <dbReference type="ARBA" id="ARBA00035396"/>
    </source>
</evidence>
<name>A0AA36CSD8_9BILA</name>
<comment type="similarity">
    <text evidence="1">Belongs to the universal ribosomal protein uL3 family.</text>
</comment>
<feature type="compositionally biased region" description="Basic and acidic residues" evidence="6">
    <location>
        <begin position="218"/>
        <end position="229"/>
    </location>
</feature>
<feature type="region of interest" description="Disordered" evidence="6">
    <location>
        <begin position="218"/>
        <end position="237"/>
    </location>
</feature>
<dbReference type="GO" id="GO:0006412">
    <property type="term" value="P:translation"/>
    <property type="evidence" value="ECO:0007669"/>
    <property type="project" value="InterPro"/>
</dbReference>
<keyword evidence="3" id="KW-0687">Ribonucleoprotein</keyword>
<keyword evidence="2" id="KW-0689">Ribosomal protein</keyword>
<dbReference type="EMBL" id="CATQJA010002625">
    <property type="protein sequence ID" value="CAJ0573968.1"/>
    <property type="molecule type" value="Genomic_DNA"/>
</dbReference>
<dbReference type="GO" id="GO:0003735">
    <property type="term" value="F:structural constituent of ribosome"/>
    <property type="evidence" value="ECO:0007669"/>
    <property type="project" value="InterPro"/>
</dbReference>
<feature type="non-terminal residue" evidence="7">
    <location>
        <position position="237"/>
    </location>
</feature>